<feature type="transmembrane region" description="Helical" evidence="1">
    <location>
        <begin position="173"/>
        <end position="198"/>
    </location>
</feature>
<organism evidence="2 3">
    <name type="scientific">Staphylococcus argenteus</name>
    <dbReference type="NCBI Taxonomy" id="985002"/>
    <lineage>
        <taxon>Bacteria</taxon>
        <taxon>Bacillati</taxon>
        <taxon>Bacillota</taxon>
        <taxon>Bacilli</taxon>
        <taxon>Bacillales</taxon>
        <taxon>Staphylococcaceae</taxon>
        <taxon>Staphylococcus</taxon>
    </lineage>
</organism>
<feature type="transmembrane region" description="Helical" evidence="1">
    <location>
        <begin position="234"/>
        <end position="251"/>
    </location>
</feature>
<sequence length="466" mass="53054">MNKFYNVTSYVIAILIFPCLIFGDKPLLFLAPICYGVGKLLLSFSNNANFKFSKIVYDVLGFLRLVIIPAMIALFNDSIIDNLPLGQTYFNEAVLYMCVEFIIGSLFILILSRTRLFKQKVVTRNNFKLSGSPIYYILFSLVIFGIFLVSPGVRKNISFLIIKTDAMGRGTETASSLNVLFVMLFQLALALLFLVIAYASYKKYKDNPKIYYAILPLFIGVINISLIVGERRSYQLYTMIAVLTVVSLLFFKHKRRINIVIISVGIFVLALMTLYKELYVFNYTSYSEALKSTSVGNLRIVDTLQSYFYGPSNIAASIDYLNYYNGSFKQYLFDNTRAIFGINFFIDKQHLITSQLFNQLIYGSKQLTGHLISSAGYGIIYFGPLFFYLNLLANIFFAFLVEYIIRRSKSLEGIFIGTYIYMRLITNVFSHPTPLITLISMILVVYSIAIVPGIIIKNFTKKVGIE</sequence>
<gene>
    <name evidence="2" type="ORF">BN1326_30021</name>
</gene>
<feature type="transmembrane region" description="Helical" evidence="1">
    <location>
        <begin position="29"/>
        <end position="48"/>
    </location>
</feature>
<keyword evidence="1" id="KW-0812">Transmembrane</keyword>
<feature type="transmembrane region" description="Helical" evidence="1">
    <location>
        <begin position="133"/>
        <end position="153"/>
    </location>
</feature>
<feature type="transmembrane region" description="Helical" evidence="1">
    <location>
        <begin position="435"/>
        <end position="456"/>
    </location>
</feature>
<evidence type="ECO:0000313" key="3">
    <source>
        <dbReference type="Proteomes" id="UP000236509"/>
    </source>
</evidence>
<keyword evidence="1" id="KW-0472">Membrane</keyword>
<accession>A0A7U7PX47</accession>
<feature type="transmembrane region" description="Helical" evidence="1">
    <location>
        <begin position="55"/>
        <end position="74"/>
    </location>
</feature>
<keyword evidence="1" id="KW-1133">Transmembrane helix</keyword>
<dbReference type="EMBL" id="CVOU01000015">
    <property type="protein sequence ID" value="CRI20064.1"/>
    <property type="molecule type" value="Genomic_DNA"/>
</dbReference>
<keyword evidence="3" id="KW-1185">Reference proteome</keyword>
<feature type="transmembrane region" description="Helical" evidence="1">
    <location>
        <begin position="210"/>
        <end position="228"/>
    </location>
</feature>
<dbReference type="AlphaFoldDB" id="A0A7U7PX47"/>
<evidence type="ECO:0000313" key="2">
    <source>
        <dbReference type="EMBL" id="CRI20064.1"/>
    </source>
</evidence>
<protein>
    <submittedName>
        <fullName evidence="2">Capsular polysaccharide synthesis enzyme</fullName>
    </submittedName>
</protein>
<name>A0A7U7PX47_9STAP</name>
<comment type="caution">
    <text evidence="2">The sequence shown here is derived from an EMBL/GenBank/DDBJ whole genome shotgun (WGS) entry which is preliminary data.</text>
</comment>
<evidence type="ECO:0000256" key="1">
    <source>
        <dbReference type="SAM" id="Phobius"/>
    </source>
</evidence>
<feature type="transmembrane region" description="Helical" evidence="1">
    <location>
        <begin position="94"/>
        <end position="112"/>
    </location>
</feature>
<reference evidence="2 3" key="1">
    <citation type="submission" date="2015-04" db="EMBL/GenBank/DDBJ databases">
        <authorList>
            <person name="Cao L."/>
            <person name="Gao C.H."/>
        </authorList>
    </citation>
    <scope>NUCLEOTIDE SEQUENCE [LARGE SCALE GENOMIC DNA]</scope>
    <source>
        <strain evidence="2 3">SH3</strain>
    </source>
</reference>
<dbReference type="Proteomes" id="UP000236509">
    <property type="component" value="Unassembled WGS sequence"/>
</dbReference>
<dbReference type="RefSeq" id="WP_031788055.1">
    <property type="nucleotide sequence ID" value="NZ_AP018562.1"/>
</dbReference>
<feature type="transmembrane region" description="Helical" evidence="1">
    <location>
        <begin position="258"/>
        <end position="275"/>
    </location>
</feature>
<feature type="transmembrane region" description="Helical" evidence="1">
    <location>
        <begin position="379"/>
        <end position="401"/>
    </location>
</feature>
<feature type="transmembrane region" description="Helical" evidence="1">
    <location>
        <begin position="7"/>
        <end position="23"/>
    </location>
</feature>
<proteinExistence type="predicted"/>
<feature type="transmembrane region" description="Helical" evidence="1">
    <location>
        <begin position="413"/>
        <end position="429"/>
    </location>
</feature>